<evidence type="ECO:0000313" key="3">
    <source>
        <dbReference type="EMBL" id="ANE79308.1"/>
    </source>
</evidence>
<dbReference type="PANTHER" id="PTHR48050">
    <property type="entry name" value="STEROL 3-BETA-GLUCOSYLTRANSFERASE"/>
    <property type="match status" value="1"/>
</dbReference>
<gene>
    <name evidence="3" type="ORF">A7U43_08185</name>
</gene>
<dbReference type="InterPro" id="IPR002213">
    <property type="entry name" value="UDP_glucos_trans"/>
</dbReference>
<evidence type="ECO:0000259" key="2">
    <source>
        <dbReference type="Pfam" id="PF06722"/>
    </source>
</evidence>
<dbReference type="InterPro" id="IPR010610">
    <property type="entry name" value="EryCIII-like_C"/>
</dbReference>
<sequence>MRVLLYSFGSRGDVEPLLALALELQRQGAQALVGAPPDFADLLAAAGVPVVPAGPSVRELVHVRKATPKDAPALAAELVTRQFELLDIARGSDAIVATGLMPAGMRSIAELLDVPYQCVLFNPQVLPSPDYHPLPRPGKPFPPGETDNRVLWDLDAEKVQALYGPALNRHREAAGLPPVHNVRDHTFSHAPWVASDPVLSPLRSHPGYDVLQTGAWIVPDTRPLPPDLTAFLDAGSPPVYVGFGSVTAPADAAGVAIEAIRQQNRRALIGSGWAGLTTNDPDCFVIGEVNHQALFGRVAAVVHHGGAGTTTTAARAGTPQVVIPQIADQPYWAARVADLGIGVAHDGPTPTVNSLAAALRLVLTPDTRTRAIAVAGAVRTDGAATAATKLLQAC</sequence>
<reference evidence="3 4" key="1">
    <citation type="submission" date="2016-05" db="EMBL/GenBank/DDBJ databases">
        <title>Complete genome sequence of a phthalic acid esters degrading Mycobacterium sp. YC-RL4.</title>
        <authorList>
            <person name="Ren L."/>
            <person name="Fan S."/>
            <person name="Ruth N."/>
            <person name="Jia Y."/>
            <person name="Wang J."/>
            <person name="Qiao C."/>
        </authorList>
    </citation>
    <scope>NUCLEOTIDE SEQUENCE [LARGE SCALE GENOMIC DNA]</scope>
    <source>
        <strain evidence="3 4">YC-RL4</strain>
    </source>
</reference>
<dbReference type="GO" id="GO:0033072">
    <property type="term" value="P:vancomycin biosynthetic process"/>
    <property type="evidence" value="ECO:0007669"/>
    <property type="project" value="UniProtKB-ARBA"/>
</dbReference>
<keyword evidence="3" id="KW-0808">Transferase</keyword>
<dbReference type="Gene3D" id="3.40.50.2000">
    <property type="entry name" value="Glycogen Phosphorylase B"/>
    <property type="match status" value="2"/>
</dbReference>
<organism evidence="3 4">
    <name type="scientific">Mycobacterium adipatum</name>
    <dbReference type="NCBI Taxonomy" id="1682113"/>
    <lineage>
        <taxon>Bacteria</taxon>
        <taxon>Bacillati</taxon>
        <taxon>Actinomycetota</taxon>
        <taxon>Actinomycetes</taxon>
        <taxon>Mycobacteriales</taxon>
        <taxon>Mycobacteriaceae</taxon>
        <taxon>Mycobacterium</taxon>
    </lineage>
</organism>
<dbReference type="InterPro" id="IPR004276">
    <property type="entry name" value="GlycoTrans_28_N"/>
</dbReference>
<dbReference type="EMBL" id="CP015596">
    <property type="protein sequence ID" value="ANE79308.1"/>
    <property type="molecule type" value="Genomic_DNA"/>
</dbReference>
<dbReference type="SUPFAM" id="SSF53756">
    <property type="entry name" value="UDP-Glycosyltransferase/glycogen phosphorylase"/>
    <property type="match status" value="1"/>
</dbReference>
<proteinExistence type="predicted"/>
<evidence type="ECO:0000313" key="4">
    <source>
        <dbReference type="Proteomes" id="UP000077143"/>
    </source>
</evidence>
<dbReference type="PANTHER" id="PTHR48050:SF13">
    <property type="entry name" value="STEROL 3-BETA-GLUCOSYLTRANSFERASE UGT80A2"/>
    <property type="match status" value="1"/>
</dbReference>
<dbReference type="Proteomes" id="UP000077143">
    <property type="component" value="Chromosome"/>
</dbReference>
<dbReference type="KEGG" id="madi:A7U43_08185"/>
<accession>A0A172UJR4</accession>
<keyword evidence="4" id="KW-1185">Reference proteome</keyword>
<dbReference type="CDD" id="cd03784">
    <property type="entry name" value="GT1_Gtf-like"/>
    <property type="match status" value="1"/>
</dbReference>
<evidence type="ECO:0000259" key="1">
    <source>
        <dbReference type="Pfam" id="PF03033"/>
    </source>
</evidence>
<dbReference type="FunFam" id="3.40.50.2000:FF:000009">
    <property type="entry name" value="Sterol 3-beta-glucosyltransferase UGT80A2"/>
    <property type="match status" value="1"/>
</dbReference>
<dbReference type="AlphaFoldDB" id="A0A172UJR4"/>
<protein>
    <submittedName>
        <fullName evidence="3">Glycosyl transferase</fullName>
    </submittedName>
</protein>
<dbReference type="GO" id="GO:0016758">
    <property type="term" value="F:hexosyltransferase activity"/>
    <property type="evidence" value="ECO:0007669"/>
    <property type="project" value="InterPro"/>
</dbReference>
<dbReference type="Pfam" id="PF03033">
    <property type="entry name" value="Glyco_transf_28"/>
    <property type="match status" value="1"/>
</dbReference>
<dbReference type="RefSeq" id="WP_067993333.1">
    <property type="nucleotide sequence ID" value="NZ_CP015596.1"/>
</dbReference>
<feature type="domain" description="Erythromycin biosynthesis protein CIII-like C-terminal" evidence="2">
    <location>
        <begin position="287"/>
        <end position="373"/>
    </location>
</feature>
<dbReference type="GO" id="GO:0008194">
    <property type="term" value="F:UDP-glycosyltransferase activity"/>
    <property type="evidence" value="ECO:0007669"/>
    <property type="project" value="InterPro"/>
</dbReference>
<feature type="domain" description="Glycosyltransferase family 28 N-terminal" evidence="1">
    <location>
        <begin position="4"/>
        <end position="74"/>
    </location>
</feature>
<dbReference type="GO" id="GO:0005975">
    <property type="term" value="P:carbohydrate metabolic process"/>
    <property type="evidence" value="ECO:0007669"/>
    <property type="project" value="InterPro"/>
</dbReference>
<dbReference type="STRING" id="1682113.A7U43_08185"/>
<dbReference type="Pfam" id="PF06722">
    <property type="entry name" value="EryCIII-like_C"/>
    <property type="match status" value="1"/>
</dbReference>
<dbReference type="InterPro" id="IPR050426">
    <property type="entry name" value="Glycosyltransferase_28"/>
</dbReference>
<name>A0A172UJR4_9MYCO</name>
<dbReference type="OrthoDB" id="3253247at2"/>